<dbReference type="InterPro" id="IPR045864">
    <property type="entry name" value="aa-tRNA-synth_II/BPL/LPL"/>
</dbReference>
<sequence length="360" mass="41244">MNNSRLSRCLKSLESSGYLSSKDQGKQMKLLEHGQEYAKMLKKQWLDLRPLGVYMGCGNNYLSSANKRFSFMQTEHFSEHFQKLGQKFPRKFKCPTVIKHETSSSNTWASQFTSDSCNTHLITDFLVQPQRGLEHFYNIQRESKIWWMRCSSNPSRYSIIPYKLAEGDDQNGQAIDIKASFDDDYQITIEHLTLVNPQEDKFQLPHAKTGEMVLPTVIRSSIPLEIATSALLLDGCDHNRETQSLLLNRHLAPYQCAIACLQSQPNQLADLKDLCQHFRYILLESGLRLCQGDGFSLAKDQTELSKQHQKADILGVPYTLVLHGETLQNGLLQLRSRDTKLEETIHISDVPDYLLNIFKN</sequence>
<dbReference type="FunCoup" id="B4MVR1">
    <property type="interactions" value="92"/>
</dbReference>
<evidence type="ECO:0000259" key="1">
    <source>
        <dbReference type="Pfam" id="PF03129"/>
    </source>
</evidence>
<dbReference type="InterPro" id="IPR027031">
    <property type="entry name" value="Gly-tRNA_synthase/POLG2"/>
</dbReference>
<dbReference type="SUPFAM" id="SSF52954">
    <property type="entry name" value="Class II aaRS ABD-related"/>
    <property type="match status" value="1"/>
</dbReference>
<organism evidence="2 3">
    <name type="scientific">Drosophila willistoni</name>
    <name type="common">Fruit fly</name>
    <dbReference type="NCBI Taxonomy" id="7260"/>
    <lineage>
        <taxon>Eukaryota</taxon>
        <taxon>Metazoa</taxon>
        <taxon>Ecdysozoa</taxon>
        <taxon>Arthropoda</taxon>
        <taxon>Hexapoda</taxon>
        <taxon>Insecta</taxon>
        <taxon>Pterygota</taxon>
        <taxon>Neoptera</taxon>
        <taxon>Endopterygota</taxon>
        <taxon>Diptera</taxon>
        <taxon>Brachycera</taxon>
        <taxon>Muscomorpha</taxon>
        <taxon>Ephydroidea</taxon>
        <taxon>Drosophilidae</taxon>
        <taxon>Drosophila</taxon>
        <taxon>Sophophora</taxon>
    </lineage>
</organism>
<dbReference type="InterPro" id="IPR004154">
    <property type="entry name" value="Anticodon-bd"/>
</dbReference>
<dbReference type="Pfam" id="PF03129">
    <property type="entry name" value="HGTP_anticodon"/>
    <property type="match status" value="1"/>
</dbReference>
<dbReference type="KEGG" id="dwi:6641899"/>
<dbReference type="EMBL" id="CH963857">
    <property type="protein sequence ID" value="EDW75781.2"/>
    <property type="molecule type" value="Genomic_DNA"/>
</dbReference>
<accession>B4MVR1</accession>
<keyword evidence="3" id="KW-1185">Reference proteome</keyword>
<dbReference type="Proteomes" id="UP000007798">
    <property type="component" value="Unassembled WGS sequence"/>
</dbReference>
<dbReference type="GO" id="GO:0006264">
    <property type="term" value="P:mitochondrial DNA replication"/>
    <property type="evidence" value="ECO:0007669"/>
    <property type="project" value="TreeGrafter"/>
</dbReference>
<dbReference type="PANTHER" id="PTHR10745:SF8">
    <property type="entry name" value="DNA POLYMERASE SUBUNIT GAMMA-2, MITOCHONDRIAL"/>
    <property type="match status" value="1"/>
</dbReference>
<dbReference type="OrthoDB" id="5394539at2759"/>
<feature type="domain" description="Anticodon-binding" evidence="1">
    <location>
        <begin position="255"/>
        <end position="356"/>
    </location>
</feature>
<dbReference type="eggNOG" id="KOG4247">
    <property type="taxonomic scope" value="Eukaryota"/>
</dbReference>
<dbReference type="STRING" id="7260.B4MVR1"/>
<name>B4MVR1_DROWI</name>
<dbReference type="InterPro" id="IPR036621">
    <property type="entry name" value="Anticodon-bd_dom_sf"/>
</dbReference>
<dbReference type="Gene3D" id="3.30.930.10">
    <property type="entry name" value="Bira Bifunctional Protein, Domain 2"/>
    <property type="match status" value="1"/>
</dbReference>
<dbReference type="AlphaFoldDB" id="B4MVR1"/>
<dbReference type="PANTHER" id="PTHR10745">
    <property type="entry name" value="GLYCYL-TRNA SYNTHETASE/DNA POLYMERASE SUBUNIT GAMMA-2"/>
    <property type="match status" value="1"/>
</dbReference>
<proteinExistence type="predicted"/>
<dbReference type="HOGENOM" id="CLU_834911_0_0_1"/>
<dbReference type="SMR" id="B4MVR1"/>
<evidence type="ECO:0000313" key="3">
    <source>
        <dbReference type="Proteomes" id="UP000007798"/>
    </source>
</evidence>
<gene>
    <name evidence="2" type="primary">Dwil\GK15010</name>
    <name evidence="2" type="ORF">Dwil_GK15010</name>
</gene>
<protein>
    <recommendedName>
        <fullName evidence="1">Anticodon-binding domain-containing protein</fullName>
    </recommendedName>
</protein>
<evidence type="ECO:0000313" key="2">
    <source>
        <dbReference type="EMBL" id="EDW75781.2"/>
    </source>
</evidence>
<dbReference type="InParanoid" id="B4MVR1"/>
<dbReference type="GO" id="GO:0005739">
    <property type="term" value="C:mitochondrion"/>
    <property type="evidence" value="ECO:0007669"/>
    <property type="project" value="TreeGrafter"/>
</dbReference>
<dbReference type="Gene3D" id="3.40.50.800">
    <property type="entry name" value="Anticodon-binding domain"/>
    <property type="match status" value="1"/>
</dbReference>
<reference evidence="2 3" key="1">
    <citation type="journal article" date="2007" name="Nature">
        <title>Evolution of genes and genomes on the Drosophila phylogeny.</title>
        <authorList>
            <consortium name="Drosophila 12 Genomes Consortium"/>
            <person name="Clark A.G."/>
            <person name="Eisen M.B."/>
            <person name="Smith D.R."/>
            <person name="Bergman C.M."/>
            <person name="Oliver B."/>
            <person name="Markow T.A."/>
            <person name="Kaufman T.C."/>
            <person name="Kellis M."/>
            <person name="Gelbart W."/>
            <person name="Iyer V.N."/>
            <person name="Pollard D.A."/>
            <person name="Sackton T.B."/>
            <person name="Larracuente A.M."/>
            <person name="Singh N.D."/>
            <person name="Abad J.P."/>
            <person name="Abt D.N."/>
            <person name="Adryan B."/>
            <person name="Aguade M."/>
            <person name="Akashi H."/>
            <person name="Anderson W.W."/>
            <person name="Aquadro C.F."/>
            <person name="Ardell D.H."/>
            <person name="Arguello R."/>
            <person name="Artieri C.G."/>
            <person name="Barbash D.A."/>
            <person name="Barker D."/>
            <person name="Barsanti P."/>
            <person name="Batterham P."/>
            <person name="Batzoglou S."/>
            <person name="Begun D."/>
            <person name="Bhutkar A."/>
            <person name="Blanco E."/>
            <person name="Bosak S.A."/>
            <person name="Bradley R.K."/>
            <person name="Brand A.D."/>
            <person name="Brent M.R."/>
            <person name="Brooks A.N."/>
            <person name="Brown R.H."/>
            <person name="Butlin R.K."/>
            <person name="Caggese C."/>
            <person name="Calvi B.R."/>
            <person name="Bernardo de Carvalho A."/>
            <person name="Caspi A."/>
            <person name="Castrezana S."/>
            <person name="Celniker S.E."/>
            <person name="Chang J.L."/>
            <person name="Chapple C."/>
            <person name="Chatterji S."/>
            <person name="Chinwalla A."/>
            <person name="Civetta A."/>
            <person name="Clifton S.W."/>
            <person name="Comeron J.M."/>
            <person name="Costello J.C."/>
            <person name="Coyne J.A."/>
            <person name="Daub J."/>
            <person name="David R.G."/>
            <person name="Delcher A.L."/>
            <person name="Delehaunty K."/>
            <person name="Do C.B."/>
            <person name="Ebling H."/>
            <person name="Edwards K."/>
            <person name="Eickbush T."/>
            <person name="Evans J.D."/>
            <person name="Filipski A."/>
            <person name="Findeiss S."/>
            <person name="Freyhult E."/>
            <person name="Fulton L."/>
            <person name="Fulton R."/>
            <person name="Garcia A.C."/>
            <person name="Gardiner A."/>
            <person name="Garfield D.A."/>
            <person name="Garvin B.E."/>
            <person name="Gibson G."/>
            <person name="Gilbert D."/>
            <person name="Gnerre S."/>
            <person name="Godfrey J."/>
            <person name="Good R."/>
            <person name="Gotea V."/>
            <person name="Gravely B."/>
            <person name="Greenberg A.J."/>
            <person name="Griffiths-Jones S."/>
            <person name="Gross S."/>
            <person name="Guigo R."/>
            <person name="Gustafson E.A."/>
            <person name="Haerty W."/>
            <person name="Hahn M.W."/>
            <person name="Halligan D.L."/>
            <person name="Halpern A.L."/>
            <person name="Halter G.M."/>
            <person name="Han M.V."/>
            <person name="Heger A."/>
            <person name="Hillier L."/>
            <person name="Hinrichs A.S."/>
            <person name="Holmes I."/>
            <person name="Hoskins R.A."/>
            <person name="Hubisz M.J."/>
            <person name="Hultmark D."/>
            <person name="Huntley M.A."/>
            <person name="Jaffe D.B."/>
            <person name="Jagadeeshan S."/>
            <person name="Jeck W.R."/>
            <person name="Johnson J."/>
            <person name="Jones C.D."/>
            <person name="Jordan W.C."/>
            <person name="Karpen G.H."/>
            <person name="Kataoka E."/>
            <person name="Keightley P.D."/>
            <person name="Kheradpour P."/>
            <person name="Kirkness E.F."/>
            <person name="Koerich L.B."/>
            <person name="Kristiansen K."/>
            <person name="Kudrna D."/>
            <person name="Kulathinal R.J."/>
            <person name="Kumar S."/>
            <person name="Kwok R."/>
            <person name="Lander E."/>
            <person name="Langley C.H."/>
            <person name="Lapoint R."/>
            <person name="Lazzaro B.P."/>
            <person name="Lee S.J."/>
            <person name="Levesque L."/>
            <person name="Li R."/>
            <person name="Lin C.F."/>
            <person name="Lin M.F."/>
            <person name="Lindblad-Toh K."/>
            <person name="Llopart A."/>
            <person name="Long M."/>
            <person name="Low L."/>
            <person name="Lozovsky E."/>
            <person name="Lu J."/>
            <person name="Luo M."/>
            <person name="Machado C.A."/>
            <person name="Makalowski W."/>
            <person name="Marzo M."/>
            <person name="Matsuda M."/>
            <person name="Matzkin L."/>
            <person name="McAllister B."/>
            <person name="McBride C.S."/>
            <person name="McKernan B."/>
            <person name="McKernan K."/>
            <person name="Mendez-Lago M."/>
            <person name="Minx P."/>
            <person name="Mollenhauer M.U."/>
            <person name="Montooth K."/>
            <person name="Mount S.M."/>
            <person name="Mu X."/>
            <person name="Myers E."/>
            <person name="Negre B."/>
            <person name="Newfeld S."/>
            <person name="Nielsen R."/>
            <person name="Noor M.A."/>
            <person name="O'Grady P."/>
            <person name="Pachter L."/>
            <person name="Papaceit M."/>
            <person name="Parisi M.J."/>
            <person name="Parisi M."/>
            <person name="Parts L."/>
            <person name="Pedersen J.S."/>
            <person name="Pesole G."/>
            <person name="Phillippy A.M."/>
            <person name="Ponting C.P."/>
            <person name="Pop M."/>
            <person name="Porcelli D."/>
            <person name="Powell J.R."/>
            <person name="Prohaska S."/>
            <person name="Pruitt K."/>
            <person name="Puig M."/>
            <person name="Quesneville H."/>
            <person name="Ram K.R."/>
            <person name="Rand D."/>
            <person name="Rasmussen M.D."/>
            <person name="Reed L.K."/>
            <person name="Reenan R."/>
            <person name="Reily A."/>
            <person name="Remington K.A."/>
            <person name="Rieger T.T."/>
            <person name="Ritchie M.G."/>
            <person name="Robin C."/>
            <person name="Rogers Y.H."/>
            <person name="Rohde C."/>
            <person name="Rozas J."/>
            <person name="Rubenfield M.J."/>
            <person name="Ruiz A."/>
            <person name="Russo S."/>
            <person name="Salzberg S.L."/>
            <person name="Sanchez-Gracia A."/>
            <person name="Saranga D.J."/>
            <person name="Sato H."/>
            <person name="Schaeffer S.W."/>
            <person name="Schatz M.C."/>
            <person name="Schlenke T."/>
            <person name="Schwartz R."/>
            <person name="Segarra C."/>
            <person name="Singh R.S."/>
            <person name="Sirot L."/>
            <person name="Sirota M."/>
            <person name="Sisneros N.B."/>
            <person name="Smith C.D."/>
            <person name="Smith T.F."/>
            <person name="Spieth J."/>
            <person name="Stage D.E."/>
            <person name="Stark A."/>
            <person name="Stephan W."/>
            <person name="Strausberg R.L."/>
            <person name="Strempel S."/>
            <person name="Sturgill D."/>
            <person name="Sutton G."/>
            <person name="Sutton G.G."/>
            <person name="Tao W."/>
            <person name="Teichmann S."/>
            <person name="Tobari Y.N."/>
            <person name="Tomimura Y."/>
            <person name="Tsolas J.M."/>
            <person name="Valente V.L."/>
            <person name="Venter E."/>
            <person name="Venter J.C."/>
            <person name="Vicario S."/>
            <person name="Vieira F.G."/>
            <person name="Vilella A.J."/>
            <person name="Villasante A."/>
            <person name="Walenz B."/>
            <person name="Wang J."/>
            <person name="Wasserman M."/>
            <person name="Watts T."/>
            <person name="Wilson D."/>
            <person name="Wilson R.K."/>
            <person name="Wing R.A."/>
            <person name="Wolfner M.F."/>
            <person name="Wong A."/>
            <person name="Wong G.K."/>
            <person name="Wu C.I."/>
            <person name="Wu G."/>
            <person name="Yamamoto D."/>
            <person name="Yang H.P."/>
            <person name="Yang S.P."/>
            <person name="Yorke J.A."/>
            <person name="Yoshida K."/>
            <person name="Zdobnov E."/>
            <person name="Zhang P."/>
            <person name="Zhang Y."/>
            <person name="Zimin A.V."/>
            <person name="Baldwin J."/>
            <person name="Abdouelleil A."/>
            <person name="Abdulkadir J."/>
            <person name="Abebe A."/>
            <person name="Abera B."/>
            <person name="Abreu J."/>
            <person name="Acer S.C."/>
            <person name="Aftuck L."/>
            <person name="Alexander A."/>
            <person name="An P."/>
            <person name="Anderson E."/>
            <person name="Anderson S."/>
            <person name="Arachi H."/>
            <person name="Azer M."/>
            <person name="Bachantsang P."/>
            <person name="Barry A."/>
            <person name="Bayul T."/>
            <person name="Berlin A."/>
            <person name="Bessette D."/>
            <person name="Bloom T."/>
            <person name="Blye J."/>
            <person name="Boguslavskiy L."/>
            <person name="Bonnet C."/>
            <person name="Boukhgalter B."/>
            <person name="Bourzgui I."/>
            <person name="Brown A."/>
            <person name="Cahill P."/>
            <person name="Channer S."/>
            <person name="Cheshatsang Y."/>
            <person name="Chuda L."/>
            <person name="Citroen M."/>
            <person name="Collymore A."/>
            <person name="Cooke P."/>
            <person name="Costello M."/>
            <person name="D'Aco K."/>
            <person name="Daza R."/>
            <person name="De Haan G."/>
            <person name="DeGray S."/>
            <person name="DeMaso C."/>
            <person name="Dhargay N."/>
            <person name="Dooley K."/>
            <person name="Dooley E."/>
            <person name="Doricent M."/>
            <person name="Dorje P."/>
            <person name="Dorjee K."/>
            <person name="Dupes A."/>
            <person name="Elong R."/>
            <person name="Falk J."/>
            <person name="Farina A."/>
            <person name="Faro S."/>
            <person name="Ferguson D."/>
            <person name="Fisher S."/>
            <person name="Foley C.D."/>
            <person name="Franke A."/>
            <person name="Friedrich D."/>
            <person name="Gadbois L."/>
            <person name="Gearin G."/>
            <person name="Gearin C.R."/>
            <person name="Giannoukos G."/>
            <person name="Goode T."/>
            <person name="Graham J."/>
            <person name="Grandbois E."/>
            <person name="Grewal S."/>
            <person name="Gyaltsen K."/>
            <person name="Hafez N."/>
            <person name="Hagos B."/>
            <person name="Hall J."/>
            <person name="Henson C."/>
            <person name="Hollinger A."/>
            <person name="Honan T."/>
            <person name="Huard M.D."/>
            <person name="Hughes L."/>
            <person name="Hurhula B."/>
            <person name="Husby M.E."/>
            <person name="Kamat A."/>
            <person name="Kanga B."/>
            <person name="Kashin S."/>
            <person name="Khazanovich D."/>
            <person name="Kisner P."/>
            <person name="Lance K."/>
            <person name="Lara M."/>
            <person name="Lee W."/>
            <person name="Lennon N."/>
            <person name="Letendre F."/>
            <person name="LeVine R."/>
            <person name="Lipovsky A."/>
            <person name="Liu X."/>
            <person name="Liu J."/>
            <person name="Liu S."/>
            <person name="Lokyitsang T."/>
            <person name="Lokyitsang Y."/>
            <person name="Lubonja R."/>
            <person name="Lui A."/>
            <person name="MacDonald P."/>
            <person name="Magnisalis V."/>
            <person name="Maru K."/>
            <person name="Matthews C."/>
            <person name="McCusker W."/>
            <person name="McDonough S."/>
            <person name="Mehta T."/>
            <person name="Meldrim J."/>
            <person name="Meneus L."/>
            <person name="Mihai O."/>
            <person name="Mihalev A."/>
            <person name="Mihova T."/>
            <person name="Mittelman R."/>
            <person name="Mlenga V."/>
            <person name="Montmayeur A."/>
            <person name="Mulrain L."/>
            <person name="Navidi A."/>
            <person name="Naylor J."/>
            <person name="Negash T."/>
            <person name="Nguyen T."/>
            <person name="Nguyen N."/>
            <person name="Nicol R."/>
            <person name="Norbu C."/>
            <person name="Norbu N."/>
            <person name="Novod N."/>
            <person name="O'Neill B."/>
            <person name="Osman S."/>
            <person name="Markiewicz E."/>
            <person name="Oyono O.L."/>
            <person name="Patti C."/>
            <person name="Phunkhang P."/>
            <person name="Pierre F."/>
            <person name="Priest M."/>
            <person name="Raghuraman S."/>
            <person name="Rege F."/>
            <person name="Reyes R."/>
            <person name="Rise C."/>
            <person name="Rogov P."/>
            <person name="Ross K."/>
            <person name="Ryan E."/>
            <person name="Settipalli S."/>
            <person name="Shea T."/>
            <person name="Sherpa N."/>
            <person name="Shi L."/>
            <person name="Shih D."/>
            <person name="Sparrow T."/>
            <person name="Spaulding J."/>
            <person name="Stalker J."/>
            <person name="Stange-Thomann N."/>
            <person name="Stavropoulos S."/>
            <person name="Stone C."/>
            <person name="Strader C."/>
            <person name="Tesfaye S."/>
            <person name="Thomson T."/>
            <person name="Thoulutsang Y."/>
            <person name="Thoulutsang D."/>
            <person name="Topham K."/>
            <person name="Topping I."/>
            <person name="Tsamla T."/>
            <person name="Vassiliev H."/>
            <person name="Vo A."/>
            <person name="Wangchuk T."/>
            <person name="Wangdi T."/>
            <person name="Weiand M."/>
            <person name="Wilkinson J."/>
            <person name="Wilson A."/>
            <person name="Yadav S."/>
            <person name="Young G."/>
            <person name="Yu Q."/>
            <person name="Zembek L."/>
            <person name="Zhong D."/>
            <person name="Zimmer A."/>
            <person name="Zwirko Z."/>
            <person name="Jaffe D.B."/>
            <person name="Alvarez P."/>
            <person name="Brockman W."/>
            <person name="Butler J."/>
            <person name="Chin C."/>
            <person name="Gnerre S."/>
            <person name="Grabherr M."/>
            <person name="Kleber M."/>
            <person name="Mauceli E."/>
            <person name="MacCallum I."/>
        </authorList>
    </citation>
    <scope>NUCLEOTIDE SEQUENCE [LARGE SCALE GENOMIC DNA]</scope>
    <source>
        <strain evidence="3">Tucson 14030-0811.24</strain>
    </source>
</reference>